<keyword evidence="1" id="KW-0677">Repeat</keyword>
<protein>
    <submittedName>
        <fullName evidence="8">PTS sugar transporter subunit IIA</fullName>
    </submittedName>
</protein>
<feature type="domain" description="PTS EIIB type-2" evidence="6">
    <location>
        <begin position="413"/>
        <end position="502"/>
    </location>
</feature>
<evidence type="ECO:0000259" key="6">
    <source>
        <dbReference type="PROSITE" id="PS51099"/>
    </source>
</evidence>
<dbReference type="InterPro" id="IPR002178">
    <property type="entry name" value="PTS_EIIA_type-2_dom"/>
</dbReference>
<evidence type="ECO:0000256" key="2">
    <source>
        <dbReference type="ARBA" id="ARBA00023015"/>
    </source>
</evidence>
<keyword evidence="4" id="KW-0804">Transcription</keyword>
<dbReference type="SUPFAM" id="SSF55804">
    <property type="entry name" value="Phoshotransferase/anion transport protein"/>
    <property type="match status" value="1"/>
</dbReference>
<feature type="domain" description="PRD" evidence="7">
    <location>
        <begin position="303"/>
        <end position="410"/>
    </location>
</feature>
<sequence>MKQDKNTRYYNQILSYLFSGKTYTVKQLADGMGLSEKTIRTKTDQLNDWMKSNGLGSITKKQGQGIWLDCNKEQLCALKETFSDHSNVDLSADLENRNRQLTGKLLKLKPGEIITLQQLADSLYLSPPTVASMLKKISPWFETRHLQITSVRNKGICVAGDEYNYRVAIKDYILYMMPDIMEALLGTYAPGIDAGRIRKIIVNAENAWRIELADVSFNMVWIMICLSLSRGYSGALGHFPPGEEEEVQHYNEYSFAQSIYQRIESEYGISIHSDDVSLLSMLLLSARKIEGFSGMEDGESAKKYDEDLREFVKLVIETIDSVLDVDLSLDDILFDSLLSHMRSAIFRMKYSTTNSDSISKYVKQEYKQTFLATWSTSNLFEEYYGVQVTEDELAGIALYIQASLIRLNRERPFKALMVSRQGLASSQLMMELIKYSIPEISEIRAVSHHDFKLSQYGSMDLIISTVPLSDTDSRIVRISDRMSEENIDVIRRKVKEIRKSIPVSDFQFHSLCHQLFEIDLIFFRPSVKEKGELLRLMVRKLEEKGDVTRKYLESVFDREKATTTSIGHGIAIPHGNMMEVNESRIAVAILDSPIEWAGDLVDVVFLLSVKMTSQYEIKRTKQFYKDFLLLTENEKNMESLKKLNSPLEVYQYFIR</sequence>
<dbReference type="PROSITE" id="PS51372">
    <property type="entry name" value="PRD_2"/>
    <property type="match status" value="2"/>
</dbReference>
<dbReference type="CDD" id="cd00211">
    <property type="entry name" value="PTS_IIA_fru"/>
    <property type="match status" value="1"/>
</dbReference>
<dbReference type="Gene3D" id="3.40.930.10">
    <property type="entry name" value="Mannitol-specific EII, Chain A"/>
    <property type="match status" value="1"/>
</dbReference>
<keyword evidence="8" id="KW-0762">Sugar transport</keyword>
<dbReference type="PANTHER" id="PTHR30185:SF18">
    <property type="entry name" value="TRANSCRIPTIONAL REGULATOR MTLR"/>
    <property type="match status" value="1"/>
</dbReference>
<dbReference type="InterPro" id="IPR050661">
    <property type="entry name" value="BglG_antiterminators"/>
</dbReference>
<dbReference type="Pfam" id="PF00359">
    <property type="entry name" value="PTS_EIIA_2"/>
    <property type="match status" value="1"/>
</dbReference>
<dbReference type="EMBL" id="CP113524">
    <property type="protein sequence ID" value="WAJ22201.1"/>
    <property type="molecule type" value="Genomic_DNA"/>
</dbReference>
<dbReference type="Gene3D" id="1.10.1790.10">
    <property type="entry name" value="PRD domain"/>
    <property type="match status" value="2"/>
</dbReference>
<dbReference type="InterPro" id="IPR036634">
    <property type="entry name" value="PRD_sf"/>
</dbReference>
<keyword evidence="2" id="KW-0805">Transcription regulation</keyword>
<evidence type="ECO:0000259" key="7">
    <source>
        <dbReference type="PROSITE" id="PS51372"/>
    </source>
</evidence>
<organism evidence="8 9">
    <name type="scientific">Lacrimispora xylanolytica</name>
    <dbReference type="NCBI Taxonomy" id="29375"/>
    <lineage>
        <taxon>Bacteria</taxon>
        <taxon>Bacillati</taxon>
        <taxon>Bacillota</taxon>
        <taxon>Clostridia</taxon>
        <taxon>Lachnospirales</taxon>
        <taxon>Lachnospiraceae</taxon>
        <taxon>Lacrimispora</taxon>
    </lineage>
</organism>
<dbReference type="RefSeq" id="WP_268114169.1">
    <property type="nucleotide sequence ID" value="NZ_CP113524.1"/>
</dbReference>
<reference evidence="8" key="1">
    <citation type="submission" date="2022-11" db="EMBL/GenBank/DDBJ databases">
        <title>Lacrimispora xylanolytica sy1, complete genome.</title>
        <authorList>
            <person name="Choi S."/>
        </authorList>
    </citation>
    <scope>NUCLEOTIDE SEQUENCE</scope>
    <source>
        <strain evidence="8">Sy1</strain>
    </source>
</reference>
<dbReference type="InterPro" id="IPR007737">
    <property type="entry name" value="Mga_HTH"/>
</dbReference>
<dbReference type="Proteomes" id="UP001163115">
    <property type="component" value="Chromosome"/>
</dbReference>
<evidence type="ECO:0000259" key="5">
    <source>
        <dbReference type="PROSITE" id="PS51094"/>
    </source>
</evidence>
<evidence type="ECO:0000256" key="4">
    <source>
        <dbReference type="ARBA" id="ARBA00023163"/>
    </source>
</evidence>
<name>A0ABY7A6N3_9FIRM</name>
<evidence type="ECO:0000313" key="9">
    <source>
        <dbReference type="Proteomes" id="UP001163115"/>
    </source>
</evidence>
<dbReference type="PANTHER" id="PTHR30185">
    <property type="entry name" value="CRYPTIC BETA-GLUCOSIDE BGL OPERON ANTITERMINATOR"/>
    <property type="match status" value="1"/>
</dbReference>
<dbReference type="PROSITE" id="PS51094">
    <property type="entry name" value="PTS_EIIA_TYPE_2"/>
    <property type="match status" value="1"/>
</dbReference>
<proteinExistence type="predicted"/>
<keyword evidence="3" id="KW-0010">Activator</keyword>
<keyword evidence="9" id="KW-1185">Reference proteome</keyword>
<dbReference type="CDD" id="cd05568">
    <property type="entry name" value="PTS_IIB_bgl_like"/>
    <property type="match status" value="1"/>
</dbReference>
<accession>A0ABY7A6N3</accession>
<feature type="domain" description="PTS EIIA type-2" evidence="5">
    <location>
        <begin position="514"/>
        <end position="655"/>
    </location>
</feature>
<feature type="domain" description="PRD" evidence="7">
    <location>
        <begin position="188"/>
        <end position="293"/>
    </location>
</feature>
<dbReference type="PROSITE" id="PS51099">
    <property type="entry name" value="PTS_EIIB_TYPE_2"/>
    <property type="match status" value="1"/>
</dbReference>
<dbReference type="SUPFAM" id="SSF63520">
    <property type="entry name" value="PTS-regulatory domain, PRD"/>
    <property type="match status" value="2"/>
</dbReference>
<evidence type="ECO:0000256" key="1">
    <source>
        <dbReference type="ARBA" id="ARBA00022737"/>
    </source>
</evidence>
<dbReference type="InterPro" id="IPR013011">
    <property type="entry name" value="PTS_EIIB_2"/>
</dbReference>
<dbReference type="InterPro" id="IPR016152">
    <property type="entry name" value="PTrfase/Anion_transptr"/>
</dbReference>
<gene>
    <name evidence="8" type="ORF">OW255_11465</name>
</gene>
<keyword evidence="8" id="KW-0813">Transport</keyword>
<evidence type="ECO:0000313" key="8">
    <source>
        <dbReference type="EMBL" id="WAJ22201.1"/>
    </source>
</evidence>
<evidence type="ECO:0000256" key="3">
    <source>
        <dbReference type="ARBA" id="ARBA00023159"/>
    </source>
</evidence>
<dbReference type="InterPro" id="IPR011608">
    <property type="entry name" value="PRD"/>
</dbReference>
<dbReference type="Pfam" id="PF00874">
    <property type="entry name" value="PRD"/>
    <property type="match status" value="2"/>
</dbReference>
<dbReference type="PROSITE" id="PS00372">
    <property type="entry name" value="PTS_EIIA_TYPE_2_HIS"/>
    <property type="match status" value="1"/>
</dbReference>
<dbReference type="Pfam" id="PF05043">
    <property type="entry name" value="Mga"/>
    <property type="match status" value="2"/>
</dbReference>